<keyword evidence="2 6" id="KW-0812">Transmembrane</keyword>
<keyword evidence="4 6" id="KW-0472">Membrane</keyword>
<dbReference type="PANTHER" id="PTHR23112:SF37">
    <property type="entry name" value="G PROTEIN-COUPLED RECEPTOR GPR1"/>
    <property type="match status" value="1"/>
</dbReference>
<dbReference type="InterPro" id="IPR017452">
    <property type="entry name" value="GPCR_Rhodpsn_7TM"/>
</dbReference>
<feature type="transmembrane region" description="Helical" evidence="6">
    <location>
        <begin position="117"/>
        <end position="145"/>
    </location>
</feature>
<evidence type="ECO:0000256" key="5">
    <source>
        <dbReference type="SAM" id="MobiDB-lite"/>
    </source>
</evidence>
<feature type="transmembrane region" description="Helical" evidence="6">
    <location>
        <begin position="6"/>
        <end position="30"/>
    </location>
</feature>
<dbReference type="EMBL" id="CABFNS010000917">
    <property type="protein sequence ID" value="VUC35659.1"/>
    <property type="molecule type" value="Genomic_DNA"/>
</dbReference>
<dbReference type="PANTHER" id="PTHR23112">
    <property type="entry name" value="G PROTEIN-COUPLED RECEPTOR 157-RELATED"/>
    <property type="match status" value="1"/>
</dbReference>
<feature type="region of interest" description="Disordered" evidence="5">
    <location>
        <begin position="274"/>
        <end position="296"/>
    </location>
</feature>
<feature type="transmembrane region" description="Helical" evidence="6">
    <location>
        <begin position="84"/>
        <end position="105"/>
    </location>
</feature>
<evidence type="ECO:0000313" key="9">
    <source>
        <dbReference type="Proteomes" id="UP000766486"/>
    </source>
</evidence>
<keyword evidence="9" id="KW-1185">Reference proteome</keyword>
<sequence length="381" mass="42854">MDTAIATATLTGSLLSSIANAFVLVSFFIYRRQIRNFRHTLVLNLTIAEFINALNNSVSGITRLRDGQLHPGTACAIQGLLGQLSVQAADFSIFTIALVTLLVVMRFGNIMNASLRMMILVCVAIWVIPMITSTTATAMGLMTVVGGNWCWITPSRPDMRLVLTHSWRFSVIFSTVIIHIWIWVFLKWHFNSNRSRPTQPRHSARLPLISLRSSPTREMVVLEATRYEETEFSPMADDKSSYHTNMQKGREIKAEFLRHEAKELDLKIPEAAIHPTHNRGDSSRGATMRTNGSEFPIRSGSRQIEREIRRMLLLNAYPIMYVILWIPGLVGRFMEATDRPPSTRTIAALQVSTQFIGCANALTYGFDRHLRNSLGGIYGKA</sequence>
<keyword evidence="3 6" id="KW-1133">Transmembrane helix</keyword>
<dbReference type="InterPro" id="IPR023041">
    <property type="entry name" value="Glucose_rcpt_Git3-like_N"/>
</dbReference>
<dbReference type="PROSITE" id="PS50262">
    <property type="entry name" value="G_PROTEIN_RECEP_F1_2"/>
    <property type="match status" value="1"/>
</dbReference>
<dbReference type="SUPFAM" id="SSF81321">
    <property type="entry name" value="Family A G protein-coupled receptor-like"/>
    <property type="match status" value="1"/>
</dbReference>
<feature type="transmembrane region" description="Helical" evidence="6">
    <location>
        <begin position="42"/>
        <end position="64"/>
    </location>
</feature>
<evidence type="ECO:0000259" key="7">
    <source>
        <dbReference type="PROSITE" id="PS50262"/>
    </source>
</evidence>
<evidence type="ECO:0000256" key="4">
    <source>
        <dbReference type="ARBA" id="ARBA00023136"/>
    </source>
</evidence>
<feature type="transmembrane region" description="Helical" evidence="6">
    <location>
        <begin position="165"/>
        <end position="186"/>
    </location>
</feature>
<comment type="caution">
    <text evidence="8">The sequence shown here is derived from an EMBL/GenBank/DDBJ whole genome shotgun (WGS) entry which is preliminary data.</text>
</comment>
<evidence type="ECO:0000313" key="8">
    <source>
        <dbReference type="EMBL" id="VUC35659.1"/>
    </source>
</evidence>
<gene>
    <name evidence="8" type="ORF">CLO192961_LOCUS425205</name>
</gene>
<evidence type="ECO:0000256" key="1">
    <source>
        <dbReference type="ARBA" id="ARBA00004141"/>
    </source>
</evidence>
<dbReference type="Pfam" id="PF11710">
    <property type="entry name" value="Git3"/>
    <property type="match status" value="1"/>
</dbReference>
<organism evidence="8 9">
    <name type="scientific">Bionectria ochroleuca</name>
    <name type="common">Gliocladium roseum</name>
    <dbReference type="NCBI Taxonomy" id="29856"/>
    <lineage>
        <taxon>Eukaryota</taxon>
        <taxon>Fungi</taxon>
        <taxon>Dikarya</taxon>
        <taxon>Ascomycota</taxon>
        <taxon>Pezizomycotina</taxon>
        <taxon>Sordariomycetes</taxon>
        <taxon>Hypocreomycetidae</taxon>
        <taxon>Hypocreales</taxon>
        <taxon>Bionectriaceae</taxon>
        <taxon>Clonostachys</taxon>
    </lineage>
</organism>
<dbReference type="Gene3D" id="1.20.1070.10">
    <property type="entry name" value="Rhodopsin 7-helix transmembrane proteins"/>
    <property type="match status" value="1"/>
</dbReference>
<protein>
    <recommendedName>
        <fullName evidence="7">G-protein coupled receptors family 1 profile domain-containing protein</fullName>
    </recommendedName>
</protein>
<proteinExistence type="predicted"/>
<feature type="transmembrane region" description="Helical" evidence="6">
    <location>
        <begin position="312"/>
        <end position="334"/>
    </location>
</feature>
<comment type="subcellular location">
    <subcellularLocation>
        <location evidence="1">Membrane</location>
        <topology evidence="1">Multi-pass membrane protein</topology>
    </subcellularLocation>
</comment>
<feature type="compositionally biased region" description="Polar residues" evidence="5">
    <location>
        <begin position="284"/>
        <end position="293"/>
    </location>
</feature>
<feature type="domain" description="G-protein coupled receptors family 1 profile" evidence="7">
    <location>
        <begin position="19"/>
        <end position="364"/>
    </location>
</feature>
<evidence type="ECO:0000256" key="3">
    <source>
        <dbReference type="ARBA" id="ARBA00022989"/>
    </source>
</evidence>
<name>A0ABY6UWK6_BIOOC</name>
<dbReference type="Proteomes" id="UP000766486">
    <property type="component" value="Unassembled WGS sequence"/>
</dbReference>
<accession>A0ABY6UWK6</accession>
<reference evidence="8 9" key="1">
    <citation type="submission" date="2019-06" db="EMBL/GenBank/DDBJ databases">
        <authorList>
            <person name="Broberg M."/>
        </authorList>
    </citation>
    <scope>NUCLEOTIDE SEQUENCE [LARGE SCALE GENOMIC DNA]</scope>
</reference>
<evidence type="ECO:0000256" key="6">
    <source>
        <dbReference type="SAM" id="Phobius"/>
    </source>
</evidence>
<evidence type="ECO:0000256" key="2">
    <source>
        <dbReference type="ARBA" id="ARBA00022692"/>
    </source>
</evidence>